<protein>
    <recommendedName>
        <fullName evidence="1">Amidohydrolase 3 domain-containing protein</fullName>
    </recommendedName>
</protein>
<organism evidence="2 3">
    <name type="scientific">[Bacillus] enclensis</name>
    <dbReference type="NCBI Taxonomy" id="1402860"/>
    <lineage>
        <taxon>Bacteria</taxon>
        <taxon>Bacillati</taxon>
        <taxon>Bacillota</taxon>
        <taxon>Bacilli</taxon>
        <taxon>Bacillales</taxon>
        <taxon>Bacillaceae</taxon>
        <taxon>Rossellomorea</taxon>
    </lineage>
</organism>
<dbReference type="EMBL" id="FMAU01000002">
    <property type="protein sequence ID" value="SCC11523.1"/>
    <property type="molecule type" value="Genomic_DNA"/>
</dbReference>
<proteinExistence type="predicted"/>
<dbReference type="CDD" id="cd01300">
    <property type="entry name" value="YtcJ_like"/>
    <property type="match status" value="1"/>
</dbReference>
<dbReference type="InterPro" id="IPR033932">
    <property type="entry name" value="YtcJ-like"/>
</dbReference>
<dbReference type="PANTHER" id="PTHR22642:SF2">
    <property type="entry name" value="PROTEIN LONG AFTER FAR-RED 3"/>
    <property type="match status" value="1"/>
</dbReference>
<dbReference type="Pfam" id="PF07969">
    <property type="entry name" value="Amidohydro_3"/>
    <property type="match status" value="1"/>
</dbReference>
<dbReference type="PANTHER" id="PTHR22642">
    <property type="entry name" value="IMIDAZOLONEPROPIONASE"/>
    <property type="match status" value="1"/>
</dbReference>
<dbReference type="InterPro" id="IPR032466">
    <property type="entry name" value="Metal_Hydrolase"/>
</dbReference>
<evidence type="ECO:0000313" key="3">
    <source>
        <dbReference type="Proteomes" id="UP000181997"/>
    </source>
</evidence>
<evidence type="ECO:0000259" key="1">
    <source>
        <dbReference type="Pfam" id="PF07969"/>
    </source>
</evidence>
<dbReference type="Gene3D" id="3.20.20.140">
    <property type="entry name" value="Metal-dependent hydrolases"/>
    <property type="match status" value="1"/>
</dbReference>
<dbReference type="AlphaFoldDB" id="A0A0V8HJU3"/>
<dbReference type="Gene3D" id="2.30.40.10">
    <property type="entry name" value="Urease, subunit C, domain 1"/>
    <property type="match status" value="1"/>
</dbReference>
<reference evidence="3" key="1">
    <citation type="submission" date="2016-08" db="EMBL/GenBank/DDBJ databases">
        <authorList>
            <person name="Varghese N."/>
            <person name="Submissions Spin"/>
        </authorList>
    </citation>
    <scope>NUCLEOTIDE SEQUENCE [LARGE SCALE GENOMIC DNA]</scope>
    <source>
        <strain evidence="3">SGD-1123</strain>
    </source>
</reference>
<dbReference type="SUPFAM" id="SSF51338">
    <property type="entry name" value="Composite domain of metallo-dependent hydrolases"/>
    <property type="match status" value="1"/>
</dbReference>
<sequence>MSATMLFINGEVVTVDSVFSVMEAVAVKDNKIIAVGTNEEILALKGEDTDIIDLAGRSILPGFIDAHAHLELYGTNRLGVNGKTADSISELIERLKEKAKTTPEGEWIRGWGYNQNHYAEGRHPTRWDLDEVSTEHPIIVVRTCGHISCVNSKALELAGIHSRTEDPPGGKYERKAGELTGLLLESAHMNMFLFANYSEEEVMHGLELASKDFLVKGITSVHDAGGYGPDHIRSLLNAVSSKRIKQRVYALYGSLHDSPGMVEMGLQSGIRTGLGDEWMKIGPAKVFIDGSSSGPTAKTRDPYTSDPKDSGILYLTQEELNMSLGKAHQAGWQITAHAIGDEAVHMMIEAVRSALEHEPRQDHRHRIEHSGMTPPDLLVKMKDLNIIPIPNPAFIYEFGEGYVRDYGERVNHTFPLWSFSEYGIPFAIGSDSPITTADPIHGIVSAVTRMSNSGKEIGIGQRITVQEAIKAYTWNGAYASFEENLKGSIEPGKLADLVVLNDSILTCDHSKLRDINVELTILDGKIEYAAKKEGVI</sequence>
<dbReference type="OrthoDB" id="9767366at2"/>
<evidence type="ECO:0000313" key="2">
    <source>
        <dbReference type="EMBL" id="SCC11523.1"/>
    </source>
</evidence>
<dbReference type="Gene3D" id="3.10.310.70">
    <property type="match status" value="1"/>
</dbReference>
<accession>A0A0V8HJU3</accession>
<feature type="domain" description="Amidohydrolase 3" evidence="1">
    <location>
        <begin position="50"/>
        <end position="526"/>
    </location>
</feature>
<dbReference type="SUPFAM" id="SSF51556">
    <property type="entry name" value="Metallo-dependent hydrolases"/>
    <property type="match status" value="1"/>
</dbReference>
<dbReference type="RefSeq" id="WP_032088338.1">
    <property type="nucleotide sequence ID" value="NZ_FMAU01000002.1"/>
</dbReference>
<keyword evidence="3" id="KW-1185">Reference proteome</keyword>
<dbReference type="GO" id="GO:0016810">
    <property type="term" value="F:hydrolase activity, acting on carbon-nitrogen (but not peptide) bonds"/>
    <property type="evidence" value="ECO:0007669"/>
    <property type="project" value="InterPro"/>
</dbReference>
<gene>
    <name evidence="2" type="ORF">GA0061094_2593</name>
</gene>
<dbReference type="InterPro" id="IPR013108">
    <property type="entry name" value="Amidohydro_3"/>
</dbReference>
<name>A0A0V8HJU3_9BACI</name>
<dbReference type="Proteomes" id="UP000181997">
    <property type="component" value="Unassembled WGS sequence"/>
</dbReference>
<dbReference type="InterPro" id="IPR011059">
    <property type="entry name" value="Metal-dep_hydrolase_composite"/>
</dbReference>